<dbReference type="EMBL" id="FO082277">
    <property type="protein sequence ID" value="CCO14896.1"/>
    <property type="molecule type" value="Genomic_DNA"/>
</dbReference>
<evidence type="ECO:0000313" key="2">
    <source>
        <dbReference type="EMBL" id="CCO14896.1"/>
    </source>
</evidence>
<dbReference type="Proteomes" id="UP000198341">
    <property type="component" value="Chromosome 2"/>
</dbReference>
<sequence length="284" mass="32326">MHFTNGNNEIDSVQIATAHLPIKKRYEQKFKCSFDLGSKKHRILDKQYTQGKNYVDISLLDLGDLLRRYAAGAENVKSREELMKEARKEMEEKEERAKEMRKIAEQKKQNARRKQEHAERVAKEAQEKKRKNKEQSLNSTPVSTPVKKQKKVKENNNNNNDNSSNDSGATVATHNNEKPKTPKKPRSLTASQKKSQSSLSIDTKASVDRGALLNTTTTNNKSGLTSDSDNENFEANKREEEEPEEEKPLTDEELARRMHLEMNASPRLGRTGGRNRAMSLLGSF</sequence>
<name>K8EAU7_9CHLO</name>
<evidence type="ECO:0000313" key="3">
    <source>
        <dbReference type="Proteomes" id="UP000198341"/>
    </source>
</evidence>
<feature type="compositionally biased region" description="Basic and acidic residues" evidence="1">
    <location>
        <begin position="87"/>
        <end position="108"/>
    </location>
</feature>
<dbReference type="GeneID" id="19017473"/>
<evidence type="ECO:0000256" key="1">
    <source>
        <dbReference type="SAM" id="MobiDB-lite"/>
    </source>
</evidence>
<feature type="compositionally biased region" description="Low complexity" evidence="1">
    <location>
        <begin position="155"/>
        <end position="167"/>
    </location>
</feature>
<proteinExistence type="predicted"/>
<dbReference type="AlphaFoldDB" id="K8EAU7"/>
<organism evidence="2 3">
    <name type="scientific">Bathycoccus prasinos</name>
    <dbReference type="NCBI Taxonomy" id="41875"/>
    <lineage>
        <taxon>Eukaryota</taxon>
        <taxon>Viridiplantae</taxon>
        <taxon>Chlorophyta</taxon>
        <taxon>Mamiellophyceae</taxon>
        <taxon>Mamiellales</taxon>
        <taxon>Bathycoccaceae</taxon>
        <taxon>Bathycoccus</taxon>
    </lineage>
</organism>
<feature type="compositionally biased region" description="Polar residues" evidence="1">
    <location>
        <begin position="188"/>
        <end position="203"/>
    </location>
</feature>
<keyword evidence="3" id="KW-1185">Reference proteome</keyword>
<gene>
    <name evidence="2" type="ORF">Bathy02g03600</name>
</gene>
<dbReference type="KEGG" id="bpg:Bathy02g03600"/>
<feature type="compositionally biased region" description="Basic and acidic residues" evidence="1">
    <location>
        <begin position="234"/>
        <end position="260"/>
    </location>
</feature>
<reference evidence="2 3" key="1">
    <citation type="submission" date="2011-10" db="EMBL/GenBank/DDBJ databases">
        <authorList>
            <person name="Genoscope - CEA"/>
        </authorList>
    </citation>
    <scope>NUCLEOTIDE SEQUENCE [LARGE SCALE GENOMIC DNA]</scope>
    <source>
        <strain evidence="2 3">RCC 1105</strain>
    </source>
</reference>
<accession>K8EAU7</accession>
<feature type="region of interest" description="Disordered" evidence="1">
    <location>
        <begin position="87"/>
        <end position="284"/>
    </location>
</feature>
<feature type="compositionally biased region" description="Basic and acidic residues" evidence="1">
    <location>
        <begin position="116"/>
        <end position="127"/>
    </location>
</feature>
<protein>
    <submittedName>
        <fullName evidence="2">Uncharacterized protein</fullName>
    </submittedName>
</protein>
<dbReference type="RefSeq" id="XP_007514656.1">
    <property type="nucleotide sequence ID" value="XM_007514594.1"/>
</dbReference>
<feature type="compositionally biased region" description="Polar residues" evidence="1">
    <location>
        <begin position="213"/>
        <end position="227"/>
    </location>
</feature>